<keyword evidence="1" id="KW-0812">Transmembrane</keyword>
<organism evidence="2 3">
    <name type="scientific">Apiospora arundinis</name>
    <dbReference type="NCBI Taxonomy" id="335852"/>
    <lineage>
        <taxon>Eukaryota</taxon>
        <taxon>Fungi</taxon>
        <taxon>Dikarya</taxon>
        <taxon>Ascomycota</taxon>
        <taxon>Pezizomycotina</taxon>
        <taxon>Sordariomycetes</taxon>
        <taxon>Xylariomycetidae</taxon>
        <taxon>Amphisphaeriales</taxon>
        <taxon>Apiosporaceae</taxon>
        <taxon>Apiospora</taxon>
    </lineage>
</organism>
<evidence type="ECO:0000313" key="3">
    <source>
        <dbReference type="Proteomes" id="UP001390339"/>
    </source>
</evidence>
<accession>A0ABR2I3G3</accession>
<name>A0ABR2I3G3_9PEZI</name>
<sequence>MQIYYHPQNRQAGGFHTWAVGTLSAGFQIYWMHNMCAFKAYSCCVATSVKISADVYRIRCYASKIRWLNFGTSHQSLTACSSAWSQLLLKAVAARNCNPRNRPSKSIGLSSVIMPSSKHYDRFPALWSFLEKVFSSISSISSTLLIDFKNLACKYVFTSEHHRRLHVGDIVALLLSCCLTIFFWSNDPTFYAWKFWFPYAIIILLVAPSCCSLLCWYLVHSLGWYWILYEEIRQRPSSQSTSKYKEWTASFRNTTWTAVTTAIATPILLLRLWRTDLLTTEIVVQKDEVRWLTYTQSSVFYPSIAVMQNVEWSSQANLTLDSKPKCFVGWMKDSLPTCDLVKPGDWCNCTSLWDTAISTFVWQNTTYNMLAWNPNKHMINSRPTTPILAQAFFNFDSAKAFGDSFAHESPSLWLAVWDTALSLQESLEYGYTRLQLIDAAATSSVSLGLNRKELPGRKPAYDYQISAITTVRQTDLTCDPSNENYGACRVTLLVQYPSFNRDIMTHKKAMNQWDVAAAVGSWLSLFQILSWLLSLLALQH</sequence>
<keyword evidence="1" id="KW-0472">Membrane</keyword>
<feature type="transmembrane region" description="Helical" evidence="1">
    <location>
        <begin position="515"/>
        <end position="538"/>
    </location>
</feature>
<keyword evidence="3" id="KW-1185">Reference proteome</keyword>
<proteinExistence type="predicted"/>
<evidence type="ECO:0000256" key="1">
    <source>
        <dbReference type="SAM" id="Phobius"/>
    </source>
</evidence>
<dbReference type="EMBL" id="JAPCWZ010000007">
    <property type="protein sequence ID" value="KAK8856570.1"/>
    <property type="molecule type" value="Genomic_DNA"/>
</dbReference>
<feature type="transmembrane region" description="Helical" evidence="1">
    <location>
        <begin position="196"/>
        <end position="219"/>
    </location>
</feature>
<reference evidence="2 3" key="1">
    <citation type="journal article" date="2024" name="IMA Fungus">
        <title>Apiospora arundinis, a panoply of carbohydrate-active enzymes and secondary metabolites.</title>
        <authorList>
            <person name="Sorensen T."/>
            <person name="Petersen C."/>
            <person name="Muurmann A.T."/>
            <person name="Christiansen J.V."/>
            <person name="Brundto M.L."/>
            <person name="Overgaard C.K."/>
            <person name="Boysen A.T."/>
            <person name="Wollenberg R.D."/>
            <person name="Larsen T.O."/>
            <person name="Sorensen J.L."/>
            <person name="Nielsen K.L."/>
            <person name="Sondergaard T.E."/>
        </authorList>
    </citation>
    <scope>NUCLEOTIDE SEQUENCE [LARGE SCALE GENOMIC DNA]</scope>
    <source>
        <strain evidence="2 3">AAU 773</strain>
    </source>
</reference>
<gene>
    <name evidence="2" type="ORF">PGQ11_012482</name>
</gene>
<keyword evidence="1" id="KW-1133">Transmembrane helix</keyword>
<protein>
    <submittedName>
        <fullName evidence="2">Uncharacterized protein</fullName>
    </submittedName>
</protein>
<comment type="caution">
    <text evidence="2">The sequence shown here is derived from an EMBL/GenBank/DDBJ whole genome shotgun (WGS) entry which is preliminary data.</text>
</comment>
<feature type="transmembrane region" description="Helical" evidence="1">
    <location>
        <begin position="165"/>
        <end position="184"/>
    </location>
</feature>
<evidence type="ECO:0000313" key="2">
    <source>
        <dbReference type="EMBL" id="KAK8856570.1"/>
    </source>
</evidence>
<dbReference type="Proteomes" id="UP001390339">
    <property type="component" value="Unassembled WGS sequence"/>
</dbReference>